<dbReference type="Proteomes" id="UP001278087">
    <property type="component" value="Unassembled WGS sequence"/>
</dbReference>
<reference evidence="13" key="7">
    <citation type="journal article" date="2021" name="Microb. Genom.">
        <title>A genomic epidemiological study shows that prevalence of antimicrobial resistance in Enterobacterales is associated with the livestock host, as well as antimicrobial usage.</title>
        <authorList>
            <person name="AbuOun M."/>
            <person name="Jones H."/>
            <person name="Stubberfield E."/>
            <person name="Gilson D."/>
            <person name="Shaw L.P."/>
            <person name="Hubbard A.T.M."/>
            <person name="Chau K.K."/>
            <person name="Sebra R."/>
            <person name="Peto T.E.A."/>
            <person name="Crook D.W."/>
            <person name="Read D.S."/>
            <person name="Gweon H.S."/>
            <person name="Walker A.S."/>
            <person name="Stoesser N."/>
            <person name="Smith R.P."/>
            <person name="Anjum M.F."/>
            <person name="On Behalf Of The Rehab Consortium."/>
        </authorList>
    </citation>
    <scope>NUCLEOTIDE SEQUENCE</scope>
    <source>
        <strain evidence="13">RHBSTW-00370</strain>
    </source>
</reference>
<evidence type="ECO:0000313" key="9">
    <source>
        <dbReference type="EMBL" id="EMN4146872.1"/>
    </source>
</evidence>
<accession>A0A0P8KHC2</accession>
<proteinExistence type="inferred from homology"/>
<dbReference type="InterPro" id="IPR005130">
    <property type="entry name" value="Ser_deHydtase-like_asu"/>
</dbReference>
<dbReference type="InterPro" id="IPR021144">
    <property type="entry name" value="UPF0597"/>
</dbReference>
<reference evidence="3 18" key="5">
    <citation type="submission" date="2018-09" db="EMBL/GenBank/DDBJ databases">
        <title>Whole genome sequencing of Citrobacter freundii AR_0116.</title>
        <authorList>
            <person name="Conlan S."/>
            <person name="Thomas P.J."/>
            <person name="Mullikin J."/>
            <person name="Frank K.M."/>
            <person name="Segre J.A."/>
        </authorList>
    </citation>
    <scope>NUCLEOTIDE SEQUENCE [LARGE SCALE GENOMIC DNA]</scope>
    <source>
        <strain evidence="3 18">AR_0116</strain>
    </source>
</reference>
<dbReference type="EMBL" id="OW995941">
    <property type="protein sequence ID" value="CAH6563419.1"/>
    <property type="molecule type" value="Genomic_DNA"/>
</dbReference>
<dbReference type="EMBL" id="CP032184">
    <property type="protein sequence ID" value="AXZ49969.1"/>
    <property type="molecule type" value="Genomic_DNA"/>
</dbReference>
<reference evidence="19" key="6">
    <citation type="submission" date="2020-06" db="EMBL/GenBank/DDBJ databases">
        <title>REHAB project genomes.</title>
        <authorList>
            <person name="Shaw L.P."/>
        </authorList>
    </citation>
    <scope>NUCLEOTIDE SEQUENCE [LARGE SCALE GENOMIC DNA]</scope>
    <source>
        <strain evidence="19">RHBSTW-00370</strain>
    </source>
</reference>
<dbReference type="GO" id="GO:0019450">
    <property type="term" value="P:L-cysteine catabolic process to pyruvate"/>
    <property type="evidence" value="ECO:0007669"/>
    <property type="project" value="TreeGrafter"/>
</dbReference>
<evidence type="ECO:0000313" key="4">
    <source>
        <dbReference type="EMBL" id="CAH6563419.1"/>
    </source>
</evidence>
<dbReference type="GeneID" id="86999381"/>
<dbReference type="Pfam" id="PF03313">
    <property type="entry name" value="SDH_alpha"/>
    <property type="match status" value="1"/>
</dbReference>
<evidence type="ECO:0000313" key="19">
    <source>
        <dbReference type="Proteomes" id="UP000512222"/>
    </source>
</evidence>
<evidence type="ECO:0000259" key="2">
    <source>
        <dbReference type="Pfam" id="PF03313"/>
    </source>
</evidence>
<evidence type="ECO:0000313" key="8">
    <source>
        <dbReference type="EMBL" id="EMM7460188.1"/>
    </source>
</evidence>
<dbReference type="EMBL" id="JAWPBU010000054">
    <property type="protein sequence ID" value="MDW2761680.1"/>
    <property type="molecule type" value="Genomic_DNA"/>
</dbReference>
<reference evidence="12 17" key="4">
    <citation type="submission" date="2017-04" db="EMBL/GenBank/DDBJ databases">
        <title>Emergence of KPC-2-producing Citrobacter isolates from sediments of a Chinese river.</title>
        <authorList>
            <person name="Zheng B."/>
        </authorList>
    </citation>
    <scope>NUCLEOTIDE SEQUENCE [LARGE SCALE GENOMIC DNA]</scope>
    <source>
        <strain evidence="12 17">C191</strain>
    </source>
</reference>
<dbReference type="Proteomes" id="UP000050520">
    <property type="component" value="Unassembled WGS sequence"/>
</dbReference>
<dbReference type="EMBL" id="ABOSXX010000004">
    <property type="protein sequence ID" value="ELV3679124.1"/>
    <property type="molecule type" value="Genomic_DNA"/>
</dbReference>
<dbReference type="GO" id="GO:0080146">
    <property type="term" value="F:L-cysteine desulfhydrase activity"/>
    <property type="evidence" value="ECO:0007669"/>
    <property type="project" value="TreeGrafter"/>
</dbReference>
<dbReference type="Proteomes" id="UP000215827">
    <property type="component" value="Unassembled WGS sequence"/>
</dbReference>
<dbReference type="EMBL" id="LJEB01000039">
    <property type="protein sequence ID" value="KPR55722.1"/>
    <property type="molecule type" value="Genomic_DNA"/>
</dbReference>
<dbReference type="EMBL" id="CBWP010000081">
    <property type="protein sequence ID" value="CDL41046.1"/>
    <property type="molecule type" value="Genomic_DNA"/>
</dbReference>
<reference evidence="11" key="10">
    <citation type="submission" date="2023-10" db="EMBL/GenBank/DDBJ databases">
        <title>Fecal carriage and genetic characteristics of carbapenem-resistant Enterobacterales among healthy adults from four provinces of China.</title>
        <authorList>
            <person name="Li Y."/>
            <person name="Zhang R."/>
        </authorList>
    </citation>
    <scope>NUCLEOTIDE SEQUENCE</scope>
    <source>
        <strain evidence="11">HN-136</strain>
    </source>
</reference>
<dbReference type="AlphaFoldDB" id="A0A0P8KHC2"/>
<evidence type="ECO:0000313" key="10">
    <source>
        <dbReference type="EMBL" id="KPR55722.1"/>
    </source>
</evidence>
<feature type="domain" description="Serine dehydratase-like alpha subunit" evidence="2">
    <location>
        <begin position="151"/>
        <end position="428"/>
    </location>
</feature>
<reference evidence="16" key="2">
    <citation type="submission" date="2015-09" db="EMBL/GenBank/DDBJ databases">
        <title>Prevalence of NDMs in South Africa.</title>
        <authorList>
            <person name="Osei Sekyere J."/>
            <person name="Govinden U."/>
            <person name="Essack S."/>
            <person name="Haldorsen B."/>
            <person name="Samuelsen O."/>
            <person name="Aasnaes B."/>
            <person name="Sundsfjord A."/>
        </authorList>
    </citation>
    <scope>NUCLEOTIDE SEQUENCE [LARGE SCALE GENOMIC DNA]</scope>
    <source>
        <strain evidence="16">ST62:944112508</strain>
    </source>
</reference>
<evidence type="ECO:0000313" key="12">
    <source>
        <dbReference type="EMBL" id="OYR07197.1"/>
    </source>
</evidence>
<dbReference type="RefSeq" id="WP_003841509.1">
    <property type="nucleotide sequence ID" value="NZ_AP026940.1"/>
</dbReference>
<reference evidence="10 16" key="3">
    <citation type="journal article" date="2017" name="PLoS ONE">
        <title>Genomic and phenotypic characterisation of fluoroquinolone resistance mechanisms in Enterobacteriaceae in Durban, South Africa.</title>
        <authorList>
            <person name="Osei Sekyere J."/>
            <person name="Amoako D.G."/>
        </authorList>
    </citation>
    <scope>NUCLEOTIDE SEQUENCE [LARGE SCALE GENOMIC DNA]</scope>
    <source>
        <strain evidence="10 16">ST62:944112508</strain>
    </source>
</reference>
<dbReference type="Proteomes" id="UP001164536">
    <property type="component" value="Chromosome"/>
</dbReference>
<evidence type="ECO:0000313" key="13">
    <source>
        <dbReference type="EMBL" id="QLV28980.1"/>
    </source>
</evidence>
<evidence type="ECO:0000313" key="15">
    <source>
        <dbReference type="Proteomes" id="UP000019194"/>
    </source>
</evidence>
<protein>
    <recommendedName>
        <fullName evidence="1">UPF0597 protein AI2935V1_0574</fullName>
    </recommendedName>
</protein>
<dbReference type="EMBL" id="ABBJDF010000005">
    <property type="protein sequence ID" value="EHT9938241.1"/>
    <property type="molecule type" value="Genomic_DNA"/>
</dbReference>
<dbReference type="Proteomes" id="UP001169574">
    <property type="component" value="Unassembled WGS sequence"/>
</dbReference>
<evidence type="ECO:0000313" key="7">
    <source>
        <dbReference type="EMBL" id="ELV3679124.1"/>
    </source>
</evidence>
<evidence type="ECO:0000313" key="14">
    <source>
        <dbReference type="EMBL" id="WAZ57908.1"/>
    </source>
</evidence>
<reference evidence="4" key="8">
    <citation type="submission" date="2022-05" db="EMBL/GenBank/DDBJ databases">
        <authorList>
            <person name="Alioto T."/>
            <person name="Alioto T."/>
            <person name="Gomez Garrido J."/>
        </authorList>
    </citation>
    <scope>NUCLEOTIDE SEQUENCE</scope>
    <source>
        <strain evidence="4">112</strain>
    </source>
</reference>
<evidence type="ECO:0000313" key="20">
    <source>
        <dbReference type="Proteomes" id="UP001164536"/>
    </source>
</evidence>
<dbReference type="EMBL" id="CP056573">
    <property type="protein sequence ID" value="QLV28980.1"/>
    <property type="molecule type" value="Genomic_DNA"/>
</dbReference>
<name>A0A0P8KHC2_CITFR</name>
<evidence type="ECO:0000256" key="1">
    <source>
        <dbReference type="HAMAP-Rule" id="MF_01845"/>
    </source>
</evidence>
<dbReference type="Proteomes" id="UP000019194">
    <property type="component" value="Unassembled WGS sequence"/>
</dbReference>
<evidence type="ECO:0000313" key="5">
    <source>
        <dbReference type="EMBL" id="CDL41046.1"/>
    </source>
</evidence>
<comment type="similarity">
    <text evidence="1">Belongs to the UPF0597 family.</text>
</comment>
<keyword evidence="20" id="KW-1185">Reference proteome</keyword>
<dbReference type="EMBL" id="ABLGCN030000019">
    <property type="protein sequence ID" value="EMM7460188.1"/>
    <property type="molecule type" value="Genomic_DNA"/>
</dbReference>
<dbReference type="PANTHER" id="PTHR30501">
    <property type="entry name" value="UPF0597 PROTEIN YHAM"/>
    <property type="match status" value="1"/>
</dbReference>
<dbReference type="Proteomes" id="UP000789647">
    <property type="component" value="Chromosome"/>
</dbReference>
<dbReference type="EMBL" id="NEFA01000001">
    <property type="protein sequence ID" value="OYR07197.1"/>
    <property type="molecule type" value="Genomic_DNA"/>
</dbReference>
<dbReference type="Proteomes" id="UP000512222">
    <property type="component" value="Chromosome"/>
</dbReference>
<evidence type="ECO:0000313" key="3">
    <source>
        <dbReference type="EMBL" id="AXZ49969.1"/>
    </source>
</evidence>
<evidence type="ECO:0000313" key="18">
    <source>
        <dbReference type="Proteomes" id="UP000263627"/>
    </source>
</evidence>
<organism evidence="5 15">
    <name type="scientific">Citrobacter freundii</name>
    <dbReference type="NCBI Taxonomy" id="546"/>
    <lineage>
        <taxon>Bacteria</taxon>
        <taxon>Pseudomonadati</taxon>
        <taxon>Pseudomonadota</taxon>
        <taxon>Gammaproteobacteria</taxon>
        <taxon>Enterobacterales</taxon>
        <taxon>Enterobacteriaceae</taxon>
        <taxon>Citrobacter</taxon>
        <taxon>Citrobacter freundii complex</taxon>
    </lineage>
</organism>
<dbReference type="Proteomes" id="UP001279522">
    <property type="component" value="Unassembled WGS sequence"/>
</dbReference>
<reference evidence="14" key="9">
    <citation type="submission" date="2022-12" db="EMBL/GenBank/DDBJ databases">
        <title>2953647.</title>
        <authorList>
            <person name="Hergert J."/>
            <person name="Casey R."/>
            <person name="Wagner J."/>
            <person name="Young E.L."/>
            <person name="Oakeson K.F."/>
        </authorList>
    </citation>
    <scope>NUCLEOTIDE SEQUENCE</scope>
    <source>
        <strain evidence="14">2953647</strain>
    </source>
</reference>
<evidence type="ECO:0000313" key="6">
    <source>
        <dbReference type="EMBL" id="EHT9938241.1"/>
    </source>
</evidence>
<dbReference type="PIRSF" id="PIRSF006054">
    <property type="entry name" value="UCP006054"/>
    <property type="match status" value="1"/>
</dbReference>
<dbReference type="Proteomes" id="UP000263627">
    <property type="component" value="Chromosome"/>
</dbReference>
<gene>
    <name evidence="4" type="ORF">AI2935V1_0574</name>
    <name evidence="3" type="ORF">AM363_25165</name>
    <name evidence="10" type="ORF">AN672_09950</name>
    <name evidence="12" type="ORF">B9P89_00850</name>
    <name evidence="13" type="ORF">HV178_02925</name>
    <name evidence="6" type="ORF">KY227_001288</name>
    <name evidence="14" type="ORF">O4000_03055</name>
    <name evidence="8" type="ORF">P7U51_004779</name>
    <name evidence="9" type="ORF">PQQ21_004177</name>
    <name evidence="11" type="ORF">RYZ67_24890</name>
    <name evidence="7" type="ORF">SGX49_001519</name>
</gene>
<reference evidence="5 15" key="1">
    <citation type="submission" date="2013-10" db="EMBL/GenBank/DDBJ databases">
        <title>Antibiotic resistance diversity of beta-lactamase producers in the General Hospital Vienna.</title>
        <authorList>
            <person name="Barisic I."/>
            <person name="Mitteregger D."/>
            <person name="Hirschl A.M."/>
            <person name="Noehammer C."/>
            <person name="Wiesinger-Mayr H."/>
        </authorList>
    </citation>
    <scope>NUCLEOTIDE SEQUENCE [LARGE SCALE GENOMIC DNA]</scope>
    <source>
        <strain evidence="5 15">ISC11</strain>
    </source>
</reference>
<dbReference type="PANTHER" id="PTHR30501:SF2">
    <property type="entry name" value="UPF0597 PROTEIN YHAM"/>
    <property type="match status" value="1"/>
</dbReference>
<evidence type="ECO:0000313" key="16">
    <source>
        <dbReference type="Proteomes" id="UP000050520"/>
    </source>
</evidence>
<evidence type="ECO:0000313" key="17">
    <source>
        <dbReference type="Proteomes" id="UP000215827"/>
    </source>
</evidence>
<evidence type="ECO:0000313" key="11">
    <source>
        <dbReference type="EMBL" id="MDW2761680.1"/>
    </source>
</evidence>
<reference evidence="8" key="11">
    <citation type="submission" date="2024-02" db="EMBL/GenBank/DDBJ databases">
        <authorList>
            <consortium name="Clinical and Environmental Microbiology Branch: Whole genome sequencing antimicrobial resistance pathogens in the healthcare setting"/>
        </authorList>
    </citation>
    <scope>NUCLEOTIDE SEQUENCE</scope>
    <source>
        <strain evidence="6">2021DK-00049</strain>
        <strain evidence="9">2023GN-00102</strain>
        <strain evidence="7">2023GN-00287</strain>
        <strain evidence="8">Whole organism</strain>
    </source>
</reference>
<dbReference type="HAMAP" id="MF_01845">
    <property type="entry name" value="UPF0597"/>
    <property type="match status" value="1"/>
</dbReference>
<dbReference type="EMBL" id="CP114564">
    <property type="protein sequence ID" value="WAZ57908.1"/>
    <property type="molecule type" value="Genomic_DNA"/>
</dbReference>
<sequence>MFETTLNPLWDSFIRAVQEEVKPALGCTEPISLALAAAVASSELDGAVERIDAWVSPNLMKNGMGVTVPGTGMVGLPVAAALGALGGNARAGLEVLKDASPQAIADAKAMLSAGKVAVMLQEPCEDILFSRAKVYSAEGWACVTIVGGHTNIVHIETNKGVVFTTEQNAQEEELESPLAVLSHTSLEEILAFVNAVPFESIRFILDAAKLNGALSQEGLRGNWGLHIGTTLEKQCARGLLANDLSTSILIRTSAASDARMGGATLPAMSNSGSGNQGITATVPVMVVAEHFGADEEKLARALMLSHLSAIYIHHQLPRLSALCAATTAAMGAAAGMAWIVDGRYNTIAMAISSMIGDVSGMICDGASNSCAMKVSTSASAAWKAVLMALDDTAVTGNEGIVAHNVEQSIANLCALACRSMQETDKQIIEIMASKAH</sequence>
<dbReference type="EMBL" id="ABKLER030000019">
    <property type="protein sequence ID" value="EMN4146872.1"/>
    <property type="molecule type" value="Genomic_DNA"/>
</dbReference>